<name>A0A239L601_9ACTN</name>
<comment type="subcellular location">
    <subcellularLocation>
        <location evidence="1">Cell membrane</location>
        <topology evidence="1">Multi-pass membrane protein</topology>
    </subcellularLocation>
</comment>
<feature type="transmembrane region" description="Helical" evidence="5">
    <location>
        <begin position="294"/>
        <end position="315"/>
    </location>
</feature>
<keyword evidence="4 5" id="KW-0472">Membrane</keyword>
<feature type="transmembrane region" description="Helical" evidence="5">
    <location>
        <begin position="12"/>
        <end position="33"/>
    </location>
</feature>
<feature type="transmembrane region" description="Helical" evidence="5">
    <location>
        <begin position="225"/>
        <end position="243"/>
    </location>
</feature>
<feature type="transmembrane region" description="Helical" evidence="5">
    <location>
        <begin position="159"/>
        <end position="187"/>
    </location>
</feature>
<evidence type="ECO:0000256" key="5">
    <source>
        <dbReference type="SAM" id="Phobius"/>
    </source>
</evidence>
<dbReference type="Pfam" id="PF07690">
    <property type="entry name" value="MFS_1"/>
    <property type="match status" value="1"/>
</dbReference>
<evidence type="ECO:0000256" key="2">
    <source>
        <dbReference type="ARBA" id="ARBA00022692"/>
    </source>
</evidence>
<evidence type="ECO:0000256" key="1">
    <source>
        <dbReference type="ARBA" id="ARBA00004651"/>
    </source>
</evidence>
<dbReference type="GO" id="GO:0022857">
    <property type="term" value="F:transmembrane transporter activity"/>
    <property type="evidence" value="ECO:0007669"/>
    <property type="project" value="InterPro"/>
</dbReference>
<dbReference type="GO" id="GO:0005886">
    <property type="term" value="C:plasma membrane"/>
    <property type="evidence" value="ECO:0007669"/>
    <property type="project" value="UniProtKB-SubCell"/>
</dbReference>
<dbReference type="PROSITE" id="PS00216">
    <property type="entry name" value="SUGAR_TRANSPORT_1"/>
    <property type="match status" value="1"/>
</dbReference>
<feature type="transmembrane region" description="Helical" evidence="5">
    <location>
        <begin position="72"/>
        <end position="97"/>
    </location>
</feature>
<dbReference type="InterPro" id="IPR005829">
    <property type="entry name" value="Sugar_transporter_CS"/>
</dbReference>
<evidence type="ECO:0000256" key="4">
    <source>
        <dbReference type="ARBA" id="ARBA00023136"/>
    </source>
</evidence>
<feature type="transmembrane region" description="Helical" evidence="5">
    <location>
        <begin position="362"/>
        <end position="385"/>
    </location>
</feature>
<dbReference type="PANTHER" id="PTHR23530">
    <property type="entry name" value="TRANSPORT PROTEIN-RELATED"/>
    <property type="match status" value="1"/>
</dbReference>
<dbReference type="InterPro" id="IPR011701">
    <property type="entry name" value="MFS"/>
</dbReference>
<keyword evidence="3 5" id="KW-1133">Transmembrane helix</keyword>
<dbReference type="EMBL" id="FZPH01000004">
    <property type="protein sequence ID" value="SNT25099.1"/>
    <property type="molecule type" value="Genomic_DNA"/>
</dbReference>
<dbReference type="Gene3D" id="1.20.1250.20">
    <property type="entry name" value="MFS general substrate transporter like domains"/>
    <property type="match status" value="1"/>
</dbReference>
<evidence type="ECO:0000256" key="3">
    <source>
        <dbReference type="ARBA" id="ARBA00022989"/>
    </source>
</evidence>
<dbReference type="RefSeq" id="WP_089247603.1">
    <property type="nucleotide sequence ID" value="NZ_FZPH01000004.1"/>
</dbReference>
<dbReference type="InterPro" id="IPR036259">
    <property type="entry name" value="MFS_trans_sf"/>
</dbReference>
<organism evidence="7 8">
    <name type="scientific">Asanoa hainanensis</name>
    <dbReference type="NCBI Taxonomy" id="560556"/>
    <lineage>
        <taxon>Bacteria</taxon>
        <taxon>Bacillati</taxon>
        <taxon>Actinomycetota</taxon>
        <taxon>Actinomycetes</taxon>
        <taxon>Micromonosporales</taxon>
        <taxon>Micromonosporaceae</taxon>
        <taxon>Asanoa</taxon>
    </lineage>
</organism>
<evidence type="ECO:0000259" key="6">
    <source>
        <dbReference type="PROSITE" id="PS50850"/>
    </source>
</evidence>
<keyword evidence="2 5" id="KW-0812">Transmembrane</keyword>
<dbReference type="PANTHER" id="PTHR23530:SF1">
    <property type="entry name" value="PERMEASE, MAJOR FACILITATOR SUPERFAMILY-RELATED"/>
    <property type="match status" value="1"/>
</dbReference>
<dbReference type="InterPro" id="IPR020846">
    <property type="entry name" value="MFS_dom"/>
</dbReference>
<accession>A0A239L601</accession>
<evidence type="ECO:0000313" key="7">
    <source>
        <dbReference type="EMBL" id="SNT25099.1"/>
    </source>
</evidence>
<dbReference type="OrthoDB" id="3513479at2"/>
<dbReference type="AlphaFoldDB" id="A0A239L601"/>
<protein>
    <submittedName>
        <fullName evidence="7">Major Facilitator Superfamily protein</fullName>
    </submittedName>
</protein>
<dbReference type="InterPro" id="IPR053160">
    <property type="entry name" value="MFS_DHA3_Transporter"/>
</dbReference>
<sequence>MTGRRAEWRYALLVLLFWLPTGLYLATKILLMLDRGLSVAAIGTVVLIFSLTTAALELPTGGLADVIGRRTVLAASAVASCAGLALLAVADGFWLFAASAVLRGIARALSSGPDEAWFVDTMHAVEGPDAPLTRGLARGEAAGSVGLGIGTLLGGALPLALGAAFGLSALAVPVAIAALVELVRLLVTVFGMPEPPRPRTSVGAVLRGVPATVAAGLRLGLRDGVLARLLLAGAGVGVALSAIELLTPGWLADLVGDPERGASTYAVVAAAGFGASAVGSLLGPWAQRRLGSAVRAGVAGIALGAAALVAVALAGPTLREATIGVPVIAAAYLLLFVGLGVTAAPQAALLHARVAPTERATVISVQSLALQAAGALGSVGSGALATARGPALAFGTAGAALVAAAWVVARIQVTDPAPEPLREPAAAL</sequence>
<proteinExistence type="predicted"/>
<feature type="domain" description="Major facilitator superfamily (MFS) profile" evidence="6">
    <location>
        <begin position="6"/>
        <end position="421"/>
    </location>
</feature>
<feature type="transmembrane region" description="Helical" evidence="5">
    <location>
        <begin position="391"/>
        <end position="409"/>
    </location>
</feature>
<keyword evidence="8" id="KW-1185">Reference proteome</keyword>
<dbReference type="PROSITE" id="PS50850">
    <property type="entry name" value="MFS"/>
    <property type="match status" value="1"/>
</dbReference>
<dbReference type="Proteomes" id="UP000198362">
    <property type="component" value="Unassembled WGS sequence"/>
</dbReference>
<dbReference type="CDD" id="cd06174">
    <property type="entry name" value="MFS"/>
    <property type="match status" value="1"/>
</dbReference>
<evidence type="ECO:0000313" key="8">
    <source>
        <dbReference type="Proteomes" id="UP000198362"/>
    </source>
</evidence>
<feature type="transmembrane region" description="Helical" evidence="5">
    <location>
        <begin position="39"/>
        <end position="60"/>
    </location>
</feature>
<feature type="transmembrane region" description="Helical" evidence="5">
    <location>
        <begin position="327"/>
        <end position="350"/>
    </location>
</feature>
<dbReference type="SUPFAM" id="SSF103473">
    <property type="entry name" value="MFS general substrate transporter"/>
    <property type="match status" value="1"/>
</dbReference>
<reference evidence="7 8" key="1">
    <citation type="submission" date="2017-06" db="EMBL/GenBank/DDBJ databases">
        <authorList>
            <person name="Kim H.J."/>
            <person name="Triplett B.A."/>
        </authorList>
    </citation>
    <scope>NUCLEOTIDE SEQUENCE [LARGE SCALE GENOMIC DNA]</scope>
    <source>
        <strain evidence="7 8">CGMCC 4.5593</strain>
    </source>
</reference>
<feature type="transmembrane region" description="Helical" evidence="5">
    <location>
        <begin position="263"/>
        <end position="282"/>
    </location>
</feature>
<gene>
    <name evidence="7" type="ORF">SAMN05421812_10418</name>
</gene>